<accession>A0A0L9T6A9</accession>
<organism evidence="2 3">
    <name type="scientific">Phaseolus angularis</name>
    <name type="common">Azuki bean</name>
    <name type="synonym">Vigna angularis</name>
    <dbReference type="NCBI Taxonomy" id="3914"/>
    <lineage>
        <taxon>Eukaryota</taxon>
        <taxon>Viridiplantae</taxon>
        <taxon>Streptophyta</taxon>
        <taxon>Embryophyta</taxon>
        <taxon>Tracheophyta</taxon>
        <taxon>Spermatophyta</taxon>
        <taxon>Magnoliopsida</taxon>
        <taxon>eudicotyledons</taxon>
        <taxon>Gunneridae</taxon>
        <taxon>Pentapetalae</taxon>
        <taxon>rosids</taxon>
        <taxon>fabids</taxon>
        <taxon>Fabales</taxon>
        <taxon>Fabaceae</taxon>
        <taxon>Papilionoideae</taxon>
        <taxon>50 kb inversion clade</taxon>
        <taxon>NPAAA clade</taxon>
        <taxon>indigoferoid/millettioid clade</taxon>
        <taxon>Phaseoleae</taxon>
        <taxon>Vigna</taxon>
    </lineage>
</organism>
<gene>
    <name evidence="2" type="ORF">LR48_Vigan148s000800</name>
</gene>
<protein>
    <submittedName>
        <fullName evidence="2">Uncharacterized protein</fullName>
    </submittedName>
</protein>
<proteinExistence type="predicted"/>
<dbReference type="EMBL" id="KQ258277">
    <property type="protein sequence ID" value="KOM25644.1"/>
    <property type="molecule type" value="Genomic_DNA"/>
</dbReference>
<evidence type="ECO:0000313" key="3">
    <source>
        <dbReference type="Proteomes" id="UP000053144"/>
    </source>
</evidence>
<name>A0A0L9T6A9_PHAAN</name>
<evidence type="ECO:0000313" key="2">
    <source>
        <dbReference type="EMBL" id="KOM25644.1"/>
    </source>
</evidence>
<evidence type="ECO:0000256" key="1">
    <source>
        <dbReference type="SAM" id="MobiDB-lite"/>
    </source>
</evidence>
<dbReference type="Gramene" id="KOM25644">
    <property type="protein sequence ID" value="KOM25644"/>
    <property type="gene ID" value="LR48_Vigan148s000800"/>
</dbReference>
<reference evidence="3" key="1">
    <citation type="journal article" date="2015" name="Proc. Natl. Acad. Sci. U.S.A.">
        <title>Genome sequencing of adzuki bean (Vigna angularis) provides insight into high starch and low fat accumulation and domestication.</title>
        <authorList>
            <person name="Yang K."/>
            <person name="Tian Z."/>
            <person name="Chen C."/>
            <person name="Luo L."/>
            <person name="Zhao B."/>
            <person name="Wang Z."/>
            <person name="Yu L."/>
            <person name="Li Y."/>
            <person name="Sun Y."/>
            <person name="Li W."/>
            <person name="Chen Y."/>
            <person name="Li Y."/>
            <person name="Zhang Y."/>
            <person name="Ai D."/>
            <person name="Zhao J."/>
            <person name="Shang C."/>
            <person name="Ma Y."/>
            <person name="Wu B."/>
            <person name="Wang M."/>
            <person name="Gao L."/>
            <person name="Sun D."/>
            <person name="Zhang P."/>
            <person name="Guo F."/>
            <person name="Wang W."/>
            <person name="Li Y."/>
            <person name="Wang J."/>
            <person name="Varshney R.K."/>
            <person name="Wang J."/>
            <person name="Ling H.Q."/>
            <person name="Wan P."/>
        </authorList>
    </citation>
    <scope>NUCLEOTIDE SEQUENCE</scope>
    <source>
        <strain evidence="3">cv. Jingnong 6</strain>
    </source>
</reference>
<dbReference type="AlphaFoldDB" id="A0A0L9T6A9"/>
<sequence>MKRSVEGKARRGSKSRIILSREAKNRIGDFLPDFLNPRLRVHEPAKRRSREAFQGSIGRMIKSAATQKEDGPEANRTRRMIGRMTELIQVLSWKQSNSELVGEEEPKSFRVSW</sequence>
<dbReference type="Proteomes" id="UP000053144">
    <property type="component" value="Unassembled WGS sequence"/>
</dbReference>
<feature type="region of interest" description="Disordered" evidence="1">
    <location>
        <begin position="45"/>
        <end position="75"/>
    </location>
</feature>